<evidence type="ECO:0000313" key="2">
    <source>
        <dbReference type="EMBL" id="KAI9166128.1"/>
    </source>
</evidence>
<feature type="compositionally biased region" description="Polar residues" evidence="1">
    <location>
        <begin position="109"/>
        <end position="118"/>
    </location>
</feature>
<sequence>MSEIGPSALVPALVLPGQWPWMVFSGPGALVGWLIGNDLKHTNNGISDNLRWMAYGPRIMDSPNGNNNQEDVSRLSLHPPIRKRKGRRKNISNVDGHEDDASHLKPSKKSTVVQTESANADDQENVEQSQLHSPPKKHKGKGRTMLKKVTKARSSGQKIVVQFNKKGEVFEIEECHKKKILSSAAIKWRAFKTFLTKKYIIPHIGCPERFKDPPEDYYFIELSDWQQFVKYRVSEEFLKLRNDQKDRQSNNKYPHRLSRSGYVGLEEELKEDYGTTEDFDRHVLWMAARENATGDYEGEKFLSFVDKIEEIRKEVHEDKIFVDGNNDILTMAFGKPEHCGRGKYCKLAVGSKSNVVALGTIMPTNGPDPLAHGIPLNGNARVTIDMAIKGSALLQIPLWGSSKKVSMNKMSKQLVAQPEVNSVLKQSIPQPNQVNSSHNQFQDYINNLYTYAVKTMLPNVPIEIPFEENVFGHNYTACLFQDDLMQFCSMKMISIQCITFYMRHLYEMLKDQKLVDMYVLVDPNVIASYISNADDRARNLATRLENTTSEQIFLALYHHEYVI</sequence>
<comment type="caution">
    <text evidence="2">The sequence shown here is derived from an EMBL/GenBank/DDBJ whole genome shotgun (WGS) entry which is preliminary data.</text>
</comment>
<evidence type="ECO:0000313" key="3">
    <source>
        <dbReference type="Proteomes" id="UP001064489"/>
    </source>
</evidence>
<dbReference type="Proteomes" id="UP001064489">
    <property type="component" value="Chromosome 10"/>
</dbReference>
<accession>A0AAD5NMC7</accession>
<reference evidence="2" key="1">
    <citation type="journal article" date="2022" name="Plant J.">
        <title>Strategies of tolerance reflected in two North American maple genomes.</title>
        <authorList>
            <person name="McEvoy S.L."/>
            <person name="Sezen U.U."/>
            <person name="Trouern-Trend A."/>
            <person name="McMahon S.M."/>
            <person name="Schaberg P.G."/>
            <person name="Yang J."/>
            <person name="Wegrzyn J.L."/>
            <person name="Swenson N.G."/>
        </authorList>
    </citation>
    <scope>NUCLEOTIDE SEQUENCE</scope>
    <source>
        <strain evidence="2">91603</strain>
    </source>
</reference>
<feature type="compositionally biased region" description="Basic residues" evidence="1">
    <location>
        <begin position="134"/>
        <end position="151"/>
    </location>
</feature>
<organism evidence="2 3">
    <name type="scientific">Acer negundo</name>
    <name type="common">Box elder</name>
    <dbReference type="NCBI Taxonomy" id="4023"/>
    <lineage>
        <taxon>Eukaryota</taxon>
        <taxon>Viridiplantae</taxon>
        <taxon>Streptophyta</taxon>
        <taxon>Embryophyta</taxon>
        <taxon>Tracheophyta</taxon>
        <taxon>Spermatophyta</taxon>
        <taxon>Magnoliopsida</taxon>
        <taxon>eudicotyledons</taxon>
        <taxon>Gunneridae</taxon>
        <taxon>Pentapetalae</taxon>
        <taxon>rosids</taxon>
        <taxon>malvids</taxon>
        <taxon>Sapindales</taxon>
        <taxon>Sapindaceae</taxon>
        <taxon>Hippocastanoideae</taxon>
        <taxon>Acereae</taxon>
        <taxon>Acer</taxon>
    </lineage>
</organism>
<evidence type="ECO:0000256" key="1">
    <source>
        <dbReference type="SAM" id="MobiDB-lite"/>
    </source>
</evidence>
<dbReference type="AlphaFoldDB" id="A0AAD5NMC7"/>
<gene>
    <name evidence="2" type="ORF">LWI28_026701</name>
</gene>
<keyword evidence="3" id="KW-1185">Reference proteome</keyword>
<feature type="compositionally biased region" description="Basic residues" evidence="1">
    <location>
        <begin position="80"/>
        <end position="90"/>
    </location>
</feature>
<name>A0AAD5NMC7_ACENE</name>
<dbReference type="PANTHER" id="PTHR33018:SF31">
    <property type="entry name" value="TRANSPOSASE, PTTA_EN_SPM, PLANT"/>
    <property type="match status" value="1"/>
</dbReference>
<protein>
    <submittedName>
        <fullName evidence="2">Uncharacterized protein</fullName>
    </submittedName>
</protein>
<feature type="region of interest" description="Disordered" evidence="1">
    <location>
        <begin position="61"/>
        <end position="151"/>
    </location>
</feature>
<dbReference type="PANTHER" id="PTHR33018">
    <property type="entry name" value="OS10G0338966 PROTEIN-RELATED"/>
    <property type="match status" value="1"/>
</dbReference>
<reference evidence="2" key="2">
    <citation type="submission" date="2023-02" db="EMBL/GenBank/DDBJ databases">
        <authorList>
            <person name="Swenson N.G."/>
            <person name="Wegrzyn J.L."/>
            <person name="Mcevoy S.L."/>
        </authorList>
    </citation>
    <scope>NUCLEOTIDE SEQUENCE</scope>
    <source>
        <strain evidence="2">91603</strain>
        <tissue evidence="2">Leaf</tissue>
    </source>
</reference>
<dbReference type="EMBL" id="JAJSOW010000105">
    <property type="protein sequence ID" value="KAI9166128.1"/>
    <property type="molecule type" value="Genomic_DNA"/>
</dbReference>
<proteinExistence type="predicted"/>